<keyword evidence="3 5" id="KW-1133">Transmembrane helix</keyword>
<feature type="transmembrane region" description="Helical" evidence="5">
    <location>
        <begin position="65"/>
        <end position="83"/>
    </location>
</feature>
<keyword evidence="1" id="KW-1003">Cell membrane</keyword>
<evidence type="ECO:0000313" key="6">
    <source>
        <dbReference type="EMBL" id="MCZ0702945.1"/>
    </source>
</evidence>
<dbReference type="EMBL" id="JAPRAT010000010">
    <property type="protein sequence ID" value="MCZ0702945.1"/>
    <property type="molecule type" value="Genomic_DNA"/>
</dbReference>
<sequence length="212" mass="22662">MLCLPVFSYLGVAAGKASLSKQQEKCLEGERMTVLEIILLAVSSNLDDLGVGFTLGIKEKVQPRFAFVVAVISGITMLVGLLLGQQVSQLLTEKTASYISASVFLLLGAWFVGQGLKAKHKEPVIEGTVKKGTIKRAVILGLALGIDSIILGASAGLIYYPILLTSMLAGITSFLFIWVGSTFGNKLSIGFIRETSDFLAAIFLFFLAVLQL</sequence>
<keyword evidence="4 5" id="KW-0472">Membrane</keyword>
<dbReference type="AlphaFoldDB" id="A0A9J6RCL1"/>
<accession>A0A9J6RCL1</accession>
<keyword evidence="2 5" id="KW-0812">Transmembrane</keyword>
<dbReference type="Pfam" id="PF02659">
    <property type="entry name" value="Mntp"/>
    <property type="match status" value="1"/>
</dbReference>
<feature type="transmembrane region" description="Helical" evidence="5">
    <location>
        <begin position="134"/>
        <end position="152"/>
    </location>
</feature>
<evidence type="ECO:0000256" key="2">
    <source>
        <dbReference type="ARBA" id="ARBA00022692"/>
    </source>
</evidence>
<proteinExistence type="predicted"/>
<evidence type="ECO:0000256" key="3">
    <source>
        <dbReference type="ARBA" id="ARBA00022989"/>
    </source>
</evidence>
<evidence type="ECO:0000313" key="7">
    <source>
        <dbReference type="Proteomes" id="UP001084197"/>
    </source>
</evidence>
<evidence type="ECO:0000256" key="4">
    <source>
        <dbReference type="ARBA" id="ARBA00023136"/>
    </source>
</evidence>
<evidence type="ECO:0000256" key="1">
    <source>
        <dbReference type="ARBA" id="ARBA00022475"/>
    </source>
</evidence>
<protein>
    <submittedName>
        <fullName evidence="6">Manganese efflux pump</fullName>
    </submittedName>
</protein>
<feature type="transmembrane region" description="Helical" evidence="5">
    <location>
        <begin position="95"/>
        <end position="113"/>
    </location>
</feature>
<gene>
    <name evidence="6" type="ORF">OWO01_06945</name>
</gene>
<dbReference type="Proteomes" id="UP001084197">
    <property type="component" value="Unassembled WGS sequence"/>
</dbReference>
<dbReference type="PANTHER" id="PTHR35529">
    <property type="entry name" value="MANGANESE EFFLUX PUMP MNTP-RELATED"/>
    <property type="match status" value="1"/>
</dbReference>
<organism evidence="6 7">
    <name type="scientific">Natronobacillus azotifigens</name>
    <dbReference type="NCBI Taxonomy" id="472978"/>
    <lineage>
        <taxon>Bacteria</taxon>
        <taxon>Bacillati</taxon>
        <taxon>Bacillota</taxon>
        <taxon>Bacilli</taxon>
        <taxon>Bacillales</taxon>
        <taxon>Bacillaceae</taxon>
        <taxon>Natronobacillus</taxon>
    </lineage>
</organism>
<feature type="transmembrane region" description="Helical" evidence="5">
    <location>
        <begin position="158"/>
        <end position="179"/>
    </location>
</feature>
<name>A0A9J6RCL1_9BACI</name>
<reference evidence="6" key="1">
    <citation type="submission" date="2022-11" db="EMBL/GenBank/DDBJ databases">
        <title>WGS of Natronobacillus azotifigens 24KS-1, an anaerobic diazotrophic haloalkaliphile from soda-rich habitats.</title>
        <authorList>
            <person name="Sorokin D.Y."/>
            <person name="Merkel A.Y."/>
        </authorList>
    </citation>
    <scope>NUCLEOTIDE SEQUENCE</scope>
    <source>
        <strain evidence="6">24KS-1</strain>
    </source>
</reference>
<comment type="caution">
    <text evidence="6">The sequence shown here is derived from an EMBL/GenBank/DDBJ whole genome shotgun (WGS) entry which is preliminary data.</text>
</comment>
<dbReference type="RefSeq" id="WP_268779744.1">
    <property type="nucleotide sequence ID" value="NZ_JAPRAT010000010.1"/>
</dbReference>
<keyword evidence="7" id="KW-1185">Reference proteome</keyword>
<dbReference type="PANTHER" id="PTHR35529:SF2">
    <property type="entry name" value="SPORULATION PROTEIN YTAF-RELATED"/>
    <property type="match status" value="1"/>
</dbReference>
<feature type="transmembrane region" description="Helical" evidence="5">
    <location>
        <begin position="191"/>
        <end position="210"/>
    </location>
</feature>
<evidence type="ECO:0000256" key="5">
    <source>
        <dbReference type="SAM" id="Phobius"/>
    </source>
</evidence>
<dbReference type="InterPro" id="IPR003810">
    <property type="entry name" value="Mntp/YtaF"/>
</dbReference>